<reference evidence="1 2" key="1">
    <citation type="submission" date="2020-02" db="EMBL/GenBank/DDBJ databases">
        <title>Paenibacillus sp. nov., isolated from rhizosphere soil of tomato.</title>
        <authorList>
            <person name="Weon H.-Y."/>
            <person name="Lee S.A."/>
        </authorList>
    </citation>
    <scope>NUCLEOTIDE SEQUENCE [LARGE SCALE GENOMIC DNA]</scope>
    <source>
        <strain evidence="1 2">14171R-81</strain>
    </source>
</reference>
<gene>
    <name evidence="1" type="ORF">GZH47_31020</name>
</gene>
<sequence length="59" mass="6629">MAYNSSAPREEDVKIFVDNAMVWNLIESGHEYFASYEGSAAKGFHLAQINHPGDQDTLR</sequence>
<keyword evidence="2" id="KW-1185">Reference proteome</keyword>
<dbReference type="AlphaFoldDB" id="A0A6C0P8T4"/>
<name>A0A6C0P8T4_9BACL</name>
<dbReference type="KEGG" id="prz:GZH47_31020"/>
<evidence type="ECO:0000313" key="2">
    <source>
        <dbReference type="Proteomes" id="UP000479114"/>
    </source>
</evidence>
<evidence type="ECO:0000313" key="1">
    <source>
        <dbReference type="EMBL" id="QHW34795.1"/>
    </source>
</evidence>
<dbReference type="RefSeq" id="WP_162644947.1">
    <property type="nucleotide sequence ID" value="NZ_CP048286.1"/>
</dbReference>
<accession>A0A6C0P8T4</accession>
<organism evidence="1 2">
    <name type="scientific">Paenibacillus rhizovicinus</name>
    <dbReference type="NCBI Taxonomy" id="2704463"/>
    <lineage>
        <taxon>Bacteria</taxon>
        <taxon>Bacillati</taxon>
        <taxon>Bacillota</taxon>
        <taxon>Bacilli</taxon>
        <taxon>Bacillales</taxon>
        <taxon>Paenibacillaceae</taxon>
        <taxon>Paenibacillus</taxon>
    </lineage>
</organism>
<proteinExistence type="predicted"/>
<dbReference type="Proteomes" id="UP000479114">
    <property type="component" value="Chromosome"/>
</dbReference>
<protein>
    <submittedName>
        <fullName evidence="1">Uncharacterized protein</fullName>
    </submittedName>
</protein>
<dbReference type="EMBL" id="CP048286">
    <property type="protein sequence ID" value="QHW34795.1"/>
    <property type="molecule type" value="Genomic_DNA"/>
</dbReference>